<feature type="binding site" evidence="3">
    <location>
        <position position="142"/>
    </location>
    <ligand>
        <name>ATP</name>
        <dbReference type="ChEBI" id="CHEBI:30616"/>
    </ligand>
</feature>
<dbReference type="InterPro" id="IPR008271">
    <property type="entry name" value="Ser/Thr_kinase_AS"/>
</dbReference>
<dbReference type="Gene3D" id="2.30.29.30">
    <property type="entry name" value="Pleckstrin-homology domain (PH domain)/Phosphotyrosine-binding domain (PTB)"/>
    <property type="match status" value="1"/>
</dbReference>
<dbReference type="InterPro" id="IPR000719">
    <property type="entry name" value="Prot_kinase_dom"/>
</dbReference>
<dbReference type="SMART" id="SM00220">
    <property type="entry name" value="S_TKc"/>
    <property type="match status" value="1"/>
</dbReference>
<dbReference type="SUPFAM" id="SSF56112">
    <property type="entry name" value="Protein kinase-like (PK-like)"/>
    <property type="match status" value="1"/>
</dbReference>
<name>A0AB34IFU7_PRYPA</name>
<dbReference type="PROSITE" id="PS50011">
    <property type="entry name" value="PROTEIN_KINASE_DOM"/>
    <property type="match status" value="1"/>
</dbReference>
<dbReference type="GO" id="GO:0005524">
    <property type="term" value="F:ATP binding"/>
    <property type="evidence" value="ECO:0007669"/>
    <property type="project" value="UniProtKB-UniRule"/>
</dbReference>
<comment type="caution">
    <text evidence="7">The sequence shown here is derived from an EMBL/GenBank/DDBJ whole genome shotgun (WGS) entry which is preliminary data.</text>
</comment>
<dbReference type="InterPro" id="IPR017441">
    <property type="entry name" value="Protein_kinase_ATP_BS"/>
</dbReference>
<feature type="coiled-coil region" evidence="4">
    <location>
        <begin position="142"/>
        <end position="176"/>
    </location>
</feature>
<feature type="region of interest" description="Disordered" evidence="5">
    <location>
        <begin position="53"/>
        <end position="85"/>
    </location>
</feature>
<organism evidence="7 8">
    <name type="scientific">Prymnesium parvum</name>
    <name type="common">Toxic golden alga</name>
    <dbReference type="NCBI Taxonomy" id="97485"/>
    <lineage>
        <taxon>Eukaryota</taxon>
        <taxon>Haptista</taxon>
        <taxon>Haptophyta</taxon>
        <taxon>Prymnesiophyceae</taxon>
        <taxon>Prymnesiales</taxon>
        <taxon>Prymnesiaceae</taxon>
        <taxon>Prymnesium</taxon>
    </lineage>
</organism>
<feature type="domain" description="Protein kinase" evidence="6">
    <location>
        <begin position="113"/>
        <end position="391"/>
    </location>
</feature>
<feature type="region of interest" description="Disordered" evidence="5">
    <location>
        <begin position="425"/>
        <end position="448"/>
    </location>
</feature>
<evidence type="ECO:0000313" key="8">
    <source>
        <dbReference type="Proteomes" id="UP001515480"/>
    </source>
</evidence>
<dbReference type="Gene3D" id="1.10.510.10">
    <property type="entry name" value="Transferase(Phosphotransferase) domain 1"/>
    <property type="match status" value="1"/>
</dbReference>
<dbReference type="InterPro" id="IPR011009">
    <property type="entry name" value="Kinase-like_dom_sf"/>
</dbReference>
<evidence type="ECO:0000256" key="1">
    <source>
        <dbReference type="ARBA" id="ARBA00022741"/>
    </source>
</evidence>
<keyword evidence="8" id="KW-1185">Reference proteome</keyword>
<sequence>MEEVVMEEEVVAVVVEVEGEDEQKEEEEQRETEDGLEKGSCAWRASAALLFPSPGRHHPSPLLAATTPPLHSRRRPARRMLPGSPEGQCEVLDLIIERSVGIDRTLDALSEAFDIKGLVGEGRFAQVKGGTRLSDGLPVALKGVLLEALEEDEETLEVLEAEVAALRLVSARAELQRNVVRLHEIVKVRGDSLYMVMGLVPGAELFELVDKHGAMPMGLVRLLMAQLLSALEVLHNSLGLVHRDVKPENLMVHGLHSKESARVVLIDFGYAVKASGADAIRGVAGSPEYAAPEVLSWLKPGGQGTPYGAACDIWSVGVTAYVLLAASMPLALPDDTTEESLAAATSAALARGVHYPPETFPSPCRVFIASCLQLSAEARPGASQLAAHAWLTREPAEAWAAWPPPPAGGAGRRQPSARELLSMLKLSPARPRRGGREGGRPSPLLHQLRHSSSRLRQAWFVRTGAGRGGGEEAAEEAEGKARRRDGRSRGASEAGDAGVAMLKQGSKAMKYSRRGKPHVCLFKLSEDERVLSWEPSTGRSVLKRAVHRSINLADVVHVEVGFSTEVMKRHSDEANCHLALSLVLNASPPADDAADDAERGTLDLVCLEEEQFGLWLTALRELTASSIEEKPPATPPAGGEPSASEG</sequence>
<evidence type="ECO:0000259" key="6">
    <source>
        <dbReference type="PROSITE" id="PS50011"/>
    </source>
</evidence>
<dbReference type="PROSITE" id="PS00108">
    <property type="entry name" value="PROTEIN_KINASE_ST"/>
    <property type="match status" value="1"/>
</dbReference>
<evidence type="ECO:0000256" key="5">
    <source>
        <dbReference type="SAM" id="MobiDB-lite"/>
    </source>
</evidence>
<dbReference type="InterPro" id="IPR011993">
    <property type="entry name" value="PH-like_dom_sf"/>
</dbReference>
<dbReference type="PROSITE" id="PS00107">
    <property type="entry name" value="PROTEIN_KINASE_ATP"/>
    <property type="match status" value="1"/>
</dbReference>
<evidence type="ECO:0000256" key="2">
    <source>
        <dbReference type="ARBA" id="ARBA00022840"/>
    </source>
</evidence>
<dbReference type="EMBL" id="JBGBPQ010000028">
    <property type="protein sequence ID" value="KAL1496686.1"/>
    <property type="molecule type" value="Genomic_DNA"/>
</dbReference>
<evidence type="ECO:0000313" key="7">
    <source>
        <dbReference type="EMBL" id="KAL1496686.1"/>
    </source>
</evidence>
<keyword evidence="4" id="KW-0175">Coiled coil</keyword>
<feature type="region of interest" description="Disordered" evidence="5">
    <location>
        <begin position="626"/>
        <end position="646"/>
    </location>
</feature>
<feature type="compositionally biased region" description="Low complexity" evidence="5">
    <location>
        <begin position="60"/>
        <end position="70"/>
    </location>
</feature>
<feature type="compositionally biased region" description="Acidic residues" evidence="5">
    <location>
        <begin position="17"/>
        <end position="31"/>
    </location>
</feature>
<dbReference type="InterPro" id="IPR001849">
    <property type="entry name" value="PH_domain"/>
</dbReference>
<dbReference type="SUPFAM" id="SSF50729">
    <property type="entry name" value="PH domain-like"/>
    <property type="match status" value="1"/>
</dbReference>
<proteinExistence type="predicted"/>
<dbReference type="AlphaFoldDB" id="A0AB34IFU7"/>
<dbReference type="PANTHER" id="PTHR24347">
    <property type="entry name" value="SERINE/THREONINE-PROTEIN KINASE"/>
    <property type="match status" value="1"/>
</dbReference>
<evidence type="ECO:0000256" key="3">
    <source>
        <dbReference type="PROSITE-ProRule" id="PRU10141"/>
    </source>
</evidence>
<dbReference type="Proteomes" id="UP001515480">
    <property type="component" value="Unassembled WGS sequence"/>
</dbReference>
<dbReference type="Pfam" id="PF00069">
    <property type="entry name" value="Pkinase"/>
    <property type="match status" value="1"/>
</dbReference>
<feature type="region of interest" description="Disordered" evidence="5">
    <location>
        <begin position="16"/>
        <end position="38"/>
    </location>
</feature>
<dbReference type="GO" id="GO:0004672">
    <property type="term" value="F:protein kinase activity"/>
    <property type="evidence" value="ECO:0007669"/>
    <property type="project" value="InterPro"/>
</dbReference>
<evidence type="ECO:0000256" key="4">
    <source>
        <dbReference type="SAM" id="Coils"/>
    </source>
</evidence>
<dbReference type="Pfam" id="PF16457">
    <property type="entry name" value="PH_12"/>
    <property type="match status" value="1"/>
</dbReference>
<protein>
    <recommendedName>
        <fullName evidence="6">Protein kinase domain-containing protein</fullName>
    </recommendedName>
</protein>
<gene>
    <name evidence="7" type="ORF">AB1Y20_014280</name>
</gene>
<keyword evidence="2 3" id="KW-0067">ATP-binding</keyword>
<feature type="region of interest" description="Disordered" evidence="5">
    <location>
        <begin position="462"/>
        <end position="496"/>
    </location>
</feature>
<reference evidence="7 8" key="1">
    <citation type="journal article" date="2024" name="Science">
        <title>Giant polyketide synthase enzymes in the biosynthesis of giant marine polyether toxins.</title>
        <authorList>
            <person name="Fallon T.R."/>
            <person name="Shende V.V."/>
            <person name="Wierzbicki I.H."/>
            <person name="Pendleton A.L."/>
            <person name="Watervoot N.F."/>
            <person name="Auber R.P."/>
            <person name="Gonzalez D.J."/>
            <person name="Wisecaver J.H."/>
            <person name="Moore B.S."/>
        </authorList>
    </citation>
    <scope>NUCLEOTIDE SEQUENCE [LARGE SCALE GENOMIC DNA]</scope>
    <source>
        <strain evidence="7 8">12B1</strain>
    </source>
</reference>
<keyword evidence="1 3" id="KW-0547">Nucleotide-binding</keyword>
<accession>A0AB34IFU7</accession>